<keyword evidence="3" id="KW-0689">Ribosomal protein</keyword>
<evidence type="ECO:0000256" key="7">
    <source>
        <dbReference type="SAM" id="MobiDB-lite"/>
    </source>
</evidence>
<dbReference type="GO" id="GO:0022625">
    <property type="term" value="C:cytosolic large ribosomal subunit"/>
    <property type="evidence" value="ECO:0007669"/>
    <property type="project" value="TreeGrafter"/>
</dbReference>
<feature type="non-terminal residue" evidence="10">
    <location>
        <position position="226"/>
    </location>
</feature>
<dbReference type="SUPFAM" id="SSF160369">
    <property type="entry name" value="Ribosomal protein L10-like"/>
    <property type="match status" value="1"/>
</dbReference>
<keyword evidence="4" id="KW-0687">Ribonucleoprotein</keyword>
<dbReference type="PANTHER" id="PTHR45987:SF4">
    <property type="entry name" value="LARGE RIBOSOMAL SUBUNIT PROTEIN BL12M"/>
    <property type="match status" value="1"/>
</dbReference>
<evidence type="ECO:0000256" key="3">
    <source>
        <dbReference type="ARBA" id="ARBA00022980"/>
    </source>
</evidence>
<dbReference type="NCBIfam" id="NF000955">
    <property type="entry name" value="PRK00099.1-1"/>
    <property type="match status" value="1"/>
</dbReference>
<dbReference type="CDD" id="cd00387">
    <property type="entry name" value="Ribosomal_L7_L12"/>
    <property type="match status" value="1"/>
</dbReference>
<feature type="domain" description="Large ribosomal subunit protein bL12 C-terminal" evidence="8">
    <location>
        <begin position="163"/>
        <end position="208"/>
    </location>
</feature>
<dbReference type="Pfam" id="PF16320">
    <property type="entry name" value="Ribosomal_L12_N"/>
    <property type="match status" value="1"/>
</dbReference>
<dbReference type="InterPro" id="IPR047865">
    <property type="entry name" value="Ribosomal_uL10_bac_type"/>
</dbReference>
<dbReference type="InterPro" id="IPR014719">
    <property type="entry name" value="Ribosomal_bL12_C/ClpS-like"/>
</dbReference>
<dbReference type="SUPFAM" id="SSF54736">
    <property type="entry name" value="ClpS-like"/>
    <property type="match status" value="1"/>
</dbReference>
<dbReference type="Gene3D" id="1.20.5.710">
    <property type="entry name" value="Single helix bin"/>
    <property type="match status" value="1"/>
</dbReference>
<dbReference type="GO" id="GO:0003735">
    <property type="term" value="F:structural constituent of ribosome"/>
    <property type="evidence" value="ECO:0007669"/>
    <property type="project" value="InterPro"/>
</dbReference>
<dbReference type="Pfam" id="PF00542">
    <property type="entry name" value="Ribosomal_L12"/>
    <property type="match status" value="1"/>
</dbReference>
<evidence type="ECO:0000256" key="5">
    <source>
        <dbReference type="ARBA" id="ARBA00035707"/>
    </source>
</evidence>
<feature type="domain" description="Large ribosomal subunit protein bL12 oligomerization" evidence="9">
    <location>
        <begin position="121"/>
        <end position="155"/>
    </location>
</feature>
<name>A0A7R8WVB8_9CRUS</name>
<dbReference type="InterPro" id="IPR008932">
    <property type="entry name" value="Ribosomal_bL12_oligo"/>
</dbReference>
<feature type="compositionally biased region" description="Polar residues" evidence="7">
    <location>
        <begin position="210"/>
        <end position="226"/>
    </location>
</feature>
<dbReference type="FunFam" id="3.30.1390.10:FF:000001">
    <property type="entry name" value="50S ribosomal protein L7/L12"/>
    <property type="match status" value="1"/>
</dbReference>
<dbReference type="PANTHER" id="PTHR45987">
    <property type="entry name" value="39S RIBOSOMAL PROTEIN L12"/>
    <property type="match status" value="1"/>
</dbReference>
<gene>
    <name evidence="10" type="ORF">CTOB1V02_LOCUS13672</name>
</gene>
<dbReference type="GO" id="GO:0003729">
    <property type="term" value="F:mRNA binding"/>
    <property type="evidence" value="ECO:0007669"/>
    <property type="project" value="TreeGrafter"/>
</dbReference>
<feature type="region of interest" description="Disordered" evidence="7">
    <location>
        <begin position="203"/>
        <end position="226"/>
    </location>
</feature>
<dbReference type="NCBIfam" id="TIGR00855">
    <property type="entry name" value="L12"/>
    <property type="match status" value="1"/>
</dbReference>
<evidence type="ECO:0000259" key="9">
    <source>
        <dbReference type="Pfam" id="PF16320"/>
    </source>
</evidence>
<comment type="similarity">
    <text evidence="2">Belongs to the universal ribosomal protein uL10 family.</text>
</comment>
<dbReference type="Pfam" id="PF00466">
    <property type="entry name" value="Ribosomal_L10"/>
    <property type="match status" value="1"/>
</dbReference>
<accession>A0A7R8WVB8</accession>
<evidence type="ECO:0000256" key="4">
    <source>
        <dbReference type="ARBA" id="ARBA00023274"/>
    </source>
</evidence>
<dbReference type="GO" id="GO:0006412">
    <property type="term" value="P:translation"/>
    <property type="evidence" value="ECO:0007669"/>
    <property type="project" value="InterPro"/>
</dbReference>
<dbReference type="InterPro" id="IPR000206">
    <property type="entry name" value="Ribosomal_bL12"/>
</dbReference>
<dbReference type="Gene3D" id="3.30.70.1730">
    <property type="match status" value="1"/>
</dbReference>
<evidence type="ECO:0000256" key="2">
    <source>
        <dbReference type="ARBA" id="ARBA00008889"/>
    </source>
</evidence>
<sequence>YRGLTVSQLEKIRVELKKNDSEIRIAKNTLLRRAVSETAGEVLIDDFTGTTAVVMAYGDPVAPAKAIAKFADDHDKFVIRSAVLEGEKISADELIALSKLPSKEVLLGQMLSVLNGVPTGLVQLSELIKEFEEKFGVSAAAPVAVAAAGAAPAEAAAEEKTEFDVILAGAGDQKIKVIKEVRAITSLGLKEAKALVEGAPQALKEGAGRTQLTSMAGPDSTSHNEA</sequence>
<evidence type="ECO:0000259" key="8">
    <source>
        <dbReference type="Pfam" id="PF00542"/>
    </source>
</evidence>
<feature type="non-terminal residue" evidence="10">
    <location>
        <position position="1"/>
    </location>
</feature>
<evidence type="ECO:0000256" key="1">
    <source>
        <dbReference type="ARBA" id="ARBA00007197"/>
    </source>
</evidence>
<protein>
    <recommendedName>
        <fullName evidence="5">Large ribosomal subunit protein uL10m</fullName>
    </recommendedName>
    <alternativeName>
        <fullName evidence="6">39S ribosomal protein L10, mitochondrial</fullName>
    </alternativeName>
</protein>
<dbReference type="OrthoDB" id="250175at2759"/>
<dbReference type="InterPro" id="IPR036235">
    <property type="entry name" value="Ribosomal_bL12_oligo_N_sf"/>
</dbReference>
<dbReference type="InterPro" id="IPR013823">
    <property type="entry name" value="Ribosomal_bL12_C"/>
</dbReference>
<dbReference type="AlphaFoldDB" id="A0A7R8WVB8"/>
<dbReference type="SUPFAM" id="SSF48300">
    <property type="entry name" value="Ribosomal protein L7/12, oligomerisation (N-terminal) domain"/>
    <property type="match status" value="1"/>
</dbReference>
<reference evidence="10" key="1">
    <citation type="submission" date="2020-11" db="EMBL/GenBank/DDBJ databases">
        <authorList>
            <person name="Tran Van P."/>
        </authorList>
    </citation>
    <scope>NUCLEOTIDE SEQUENCE</scope>
</reference>
<dbReference type="EMBL" id="OB675051">
    <property type="protein sequence ID" value="CAD7235857.1"/>
    <property type="molecule type" value="Genomic_DNA"/>
</dbReference>
<evidence type="ECO:0000313" key="10">
    <source>
        <dbReference type="EMBL" id="CAD7235857.1"/>
    </source>
</evidence>
<dbReference type="CDD" id="cd05797">
    <property type="entry name" value="Ribosomal_L10"/>
    <property type="match status" value="1"/>
</dbReference>
<comment type="similarity">
    <text evidence="1">Belongs to the bacterial ribosomal protein bL12 family.</text>
</comment>
<dbReference type="InterPro" id="IPR043141">
    <property type="entry name" value="Ribosomal_uL10-like_sf"/>
</dbReference>
<organism evidence="10">
    <name type="scientific">Cyprideis torosa</name>
    <dbReference type="NCBI Taxonomy" id="163714"/>
    <lineage>
        <taxon>Eukaryota</taxon>
        <taxon>Metazoa</taxon>
        <taxon>Ecdysozoa</taxon>
        <taxon>Arthropoda</taxon>
        <taxon>Crustacea</taxon>
        <taxon>Oligostraca</taxon>
        <taxon>Ostracoda</taxon>
        <taxon>Podocopa</taxon>
        <taxon>Podocopida</taxon>
        <taxon>Cytherocopina</taxon>
        <taxon>Cytheroidea</taxon>
        <taxon>Cytherideidae</taxon>
        <taxon>Cyprideis</taxon>
    </lineage>
</organism>
<dbReference type="InterPro" id="IPR001790">
    <property type="entry name" value="Ribosomal_uL10"/>
</dbReference>
<proteinExistence type="inferred from homology"/>
<dbReference type="Gene3D" id="3.30.1390.10">
    <property type="match status" value="1"/>
</dbReference>
<evidence type="ECO:0000256" key="6">
    <source>
        <dbReference type="ARBA" id="ARBA00035716"/>
    </source>
</evidence>